<feature type="transmembrane region" description="Helical" evidence="1">
    <location>
        <begin position="130"/>
        <end position="150"/>
    </location>
</feature>
<protein>
    <submittedName>
        <fullName evidence="3">CPBP family intramembrane metalloprotease</fullName>
    </submittedName>
</protein>
<feature type="transmembrane region" description="Helical" evidence="1">
    <location>
        <begin position="267"/>
        <end position="287"/>
    </location>
</feature>
<dbReference type="Pfam" id="PF02517">
    <property type="entry name" value="Rce1-like"/>
    <property type="match status" value="1"/>
</dbReference>
<reference evidence="3" key="2">
    <citation type="submission" date="2021-04" db="EMBL/GenBank/DDBJ databases">
        <authorList>
            <person name="Gilroy R."/>
        </authorList>
    </citation>
    <scope>NUCLEOTIDE SEQUENCE</scope>
    <source>
        <strain evidence="3">ChiHjej12B11-9795</strain>
    </source>
</reference>
<feature type="transmembrane region" description="Helical" evidence="1">
    <location>
        <begin position="21"/>
        <end position="48"/>
    </location>
</feature>
<sequence>MEENVSGKDEVRKKQWHRWAALWLDILMFLLICFGVYVLLAVLCRVLSTSGSSEPAVQSPWMLLCDEACLLCSVVLSAWGVLHRRGMPLSCLGLAFRWKGILCGLFLALLLHSLGWGLVLAAGAVQVEEAVWHVSVLWPMLLLFLLVAITEELLVRGFLLGRMLDGGMNRWWALFLSSLLFAVMHFFNPDFSWLAFLNILLAGLLLGIPFVYTRNLSFPIGFHWFWNWIQGPVLGYRVSGNESGESLFSLSFSESGWLHGGSFGFEGSLLCTILLALAVGGLLFYYVRRMK</sequence>
<feature type="transmembrane region" description="Helical" evidence="1">
    <location>
        <begin position="60"/>
        <end position="82"/>
    </location>
</feature>
<dbReference type="GO" id="GO:0008237">
    <property type="term" value="F:metallopeptidase activity"/>
    <property type="evidence" value="ECO:0007669"/>
    <property type="project" value="UniProtKB-KW"/>
</dbReference>
<evidence type="ECO:0000259" key="2">
    <source>
        <dbReference type="Pfam" id="PF02517"/>
    </source>
</evidence>
<keyword evidence="1" id="KW-0812">Transmembrane</keyword>
<dbReference type="InterPro" id="IPR003675">
    <property type="entry name" value="Rce1/LyrA-like_dom"/>
</dbReference>
<comment type="caution">
    <text evidence="3">The sequence shown here is derived from an EMBL/GenBank/DDBJ whole genome shotgun (WGS) entry which is preliminary data.</text>
</comment>
<feature type="domain" description="CAAX prenyl protease 2/Lysostaphin resistance protein A-like" evidence="2">
    <location>
        <begin position="135"/>
        <end position="229"/>
    </location>
</feature>
<feature type="transmembrane region" description="Helical" evidence="1">
    <location>
        <begin position="193"/>
        <end position="212"/>
    </location>
</feature>
<reference evidence="3" key="1">
    <citation type="journal article" date="2021" name="PeerJ">
        <title>Extensive microbial diversity within the chicken gut microbiome revealed by metagenomics and culture.</title>
        <authorList>
            <person name="Gilroy R."/>
            <person name="Ravi A."/>
            <person name="Getino M."/>
            <person name="Pursley I."/>
            <person name="Horton D.L."/>
            <person name="Alikhan N.F."/>
            <person name="Baker D."/>
            <person name="Gharbi K."/>
            <person name="Hall N."/>
            <person name="Watson M."/>
            <person name="Adriaenssens E.M."/>
            <person name="Foster-Nyarko E."/>
            <person name="Jarju S."/>
            <person name="Secka A."/>
            <person name="Antonio M."/>
            <person name="Oren A."/>
            <person name="Chaudhuri R.R."/>
            <person name="La Ragione R."/>
            <person name="Hildebrand F."/>
            <person name="Pallen M.J."/>
        </authorList>
    </citation>
    <scope>NUCLEOTIDE SEQUENCE</scope>
    <source>
        <strain evidence="3">ChiHjej12B11-9795</strain>
    </source>
</reference>
<name>A0A9D2HWZ5_9BACE</name>
<dbReference type="GO" id="GO:0080120">
    <property type="term" value="P:CAAX-box protein maturation"/>
    <property type="evidence" value="ECO:0007669"/>
    <property type="project" value="UniProtKB-ARBA"/>
</dbReference>
<organism evidence="3 4">
    <name type="scientific">Candidatus Bacteroides avicola</name>
    <dbReference type="NCBI Taxonomy" id="2838468"/>
    <lineage>
        <taxon>Bacteria</taxon>
        <taxon>Pseudomonadati</taxon>
        <taxon>Bacteroidota</taxon>
        <taxon>Bacteroidia</taxon>
        <taxon>Bacteroidales</taxon>
        <taxon>Bacteroidaceae</taxon>
        <taxon>Bacteroides</taxon>
    </lineage>
</organism>
<proteinExistence type="predicted"/>
<accession>A0A9D2HWZ5</accession>
<evidence type="ECO:0000313" key="3">
    <source>
        <dbReference type="EMBL" id="HJA85916.1"/>
    </source>
</evidence>
<dbReference type="Proteomes" id="UP000823862">
    <property type="component" value="Unassembled WGS sequence"/>
</dbReference>
<dbReference type="PANTHER" id="PTHR39430">
    <property type="entry name" value="MEMBRANE-ASSOCIATED PROTEASE-RELATED"/>
    <property type="match status" value="1"/>
</dbReference>
<dbReference type="AlphaFoldDB" id="A0A9D2HWZ5"/>
<keyword evidence="3" id="KW-0645">Protease</keyword>
<dbReference type="PANTHER" id="PTHR39430:SF1">
    <property type="entry name" value="PROTEASE"/>
    <property type="match status" value="1"/>
</dbReference>
<keyword evidence="3" id="KW-0378">Hydrolase</keyword>
<keyword evidence="1" id="KW-0472">Membrane</keyword>
<feature type="transmembrane region" description="Helical" evidence="1">
    <location>
        <begin position="102"/>
        <end position="124"/>
    </location>
</feature>
<keyword evidence="3" id="KW-0482">Metalloprotease</keyword>
<evidence type="ECO:0000256" key="1">
    <source>
        <dbReference type="SAM" id="Phobius"/>
    </source>
</evidence>
<dbReference type="EMBL" id="DWZI01000036">
    <property type="protein sequence ID" value="HJA85916.1"/>
    <property type="molecule type" value="Genomic_DNA"/>
</dbReference>
<evidence type="ECO:0000313" key="4">
    <source>
        <dbReference type="Proteomes" id="UP000823862"/>
    </source>
</evidence>
<keyword evidence="1" id="KW-1133">Transmembrane helix</keyword>
<gene>
    <name evidence="3" type="ORF">H9950_06970</name>
</gene>
<dbReference type="GO" id="GO:0004175">
    <property type="term" value="F:endopeptidase activity"/>
    <property type="evidence" value="ECO:0007669"/>
    <property type="project" value="UniProtKB-ARBA"/>
</dbReference>